<proteinExistence type="predicted"/>
<protein>
    <submittedName>
        <fullName evidence="3">Uncharacterized protein</fullName>
    </submittedName>
</protein>
<feature type="compositionally biased region" description="Polar residues" evidence="1">
    <location>
        <begin position="100"/>
        <end position="111"/>
    </location>
</feature>
<feature type="compositionally biased region" description="Acidic residues" evidence="1">
    <location>
        <begin position="429"/>
        <end position="440"/>
    </location>
</feature>
<sequence>MSSSTSTGWVTVAIALPIIVFVALLILVLVLIRRRVQKRTQQLEDGAIWERGPLIMPERPVTDVATSRSQNSDESYISIRFERSETDNNPGLRSDKPDTSDPNCQSPQSPDSRSKEASDEYMSSVGHDAASAIPHLAVRIPQWPAWLPRWPSPVPSRKASSSQGHSASTRSHEPFPDLKLQPPRIVRLEPSFLHEYRPLNRHAHNESTASLIPSAAPPGTSEPPTPVLTPPPAASPPHVRHGSISRPNTPPSRTPSVPSSLLAGGRRPSAATSVSSSAVARFPQFDGDRADAQTPSGIGVAHVHPQRKPTRRNTDGVARVASMSPVQTRRSPRKLTSDTRSLDGPREPEEPEEDEGEPDVEMQDDSANSPLTGVTSRHSVPSEDTVVVTPSAGGMNKASPVGGAVAMPPVLPAVDERHASQFDGADRMEVDEDEDEDEKDDNYTGNFDDQDAEWEPDNGGEPDLGEG</sequence>
<name>A0A4Y9Z801_9APHY</name>
<accession>A0A4Y9Z801</accession>
<feature type="compositionally biased region" description="Basic and acidic residues" evidence="1">
    <location>
        <begin position="414"/>
        <end position="428"/>
    </location>
</feature>
<evidence type="ECO:0000256" key="2">
    <source>
        <dbReference type="SAM" id="Phobius"/>
    </source>
</evidence>
<feature type="transmembrane region" description="Helical" evidence="2">
    <location>
        <begin position="12"/>
        <end position="32"/>
    </location>
</feature>
<organism evidence="3 4">
    <name type="scientific">Rhodofomes roseus</name>
    <dbReference type="NCBI Taxonomy" id="34475"/>
    <lineage>
        <taxon>Eukaryota</taxon>
        <taxon>Fungi</taxon>
        <taxon>Dikarya</taxon>
        <taxon>Basidiomycota</taxon>
        <taxon>Agaricomycotina</taxon>
        <taxon>Agaricomycetes</taxon>
        <taxon>Polyporales</taxon>
        <taxon>Rhodofomes</taxon>
    </lineage>
</organism>
<feature type="compositionally biased region" description="Pro residues" evidence="1">
    <location>
        <begin position="220"/>
        <end position="235"/>
    </location>
</feature>
<feature type="compositionally biased region" description="Low complexity" evidence="1">
    <location>
        <begin position="269"/>
        <end position="280"/>
    </location>
</feature>
<comment type="caution">
    <text evidence="3">The sequence shown here is derived from an EMBL/GenBank/DDBJ whole genome shotgun (WGS) entry which is preliminary data.</text>
</comment>
<evidence type="ECO:0000313" key="3">
    <source>
        <dbReference type="EMBL" id="TFY69993.1"/>
    </source>
</evidence>
<feature type="compositionally biased region" description="Acidic residues" evidence="1">
    <location>
        <begin position="448"/>
        <end position="467"/>
    </location>
</feature>
<feature type="region of interest" description="Disordered" evidence="1">
    <location>
        <begin position="210"/>
        <end position="467"/>
    </location>
</feature>
<gene>
    <name evidence="3" type="ORF">EVJ58_g72</name>
</gene>
<dbReference type="Proteomes" id="UP000298390">
    <property type="component" value="Unassembled WGS sequence"/>
</dbReference>
<evidence type="ECO:0000313" key="4">
    <source>
        <dbReference type="Proteomes" id="UP000298390"/>
    </source>
</evidence>
<feature type="compositionally biased region" description="Polar residues" evidence="1">
    <location>
        <begin position="64"/>
        <end position="75"/>
    </location>
</feature>
<keyword evidence="2" id="KW-0812">Transmembrane</keyword>
<feature type="region of interest" description="Disordered" evidence="1">
    <location>
        <begin position="60"/>
        <end position="125"/>
    </location>
</feature>
<evidence type="ECO:0000256" key="1">
    <source>
        <dbReference type="SAM" id="MobiDB-lite"/>
    </source>
</evidence>
<dbReference type="EMBL" id="SEKV01000002">
    <property type="protein sequence ID" value="TFY69993.1"/>
    <property type="molecule type" value="Genomic_DNA"/>
</dbReference>
<feature type="compositionally biased region" description="Basic and acidic residues" evidence="1">
    <location>
        <begin position="335"/>
        <end position="348"/>
    </location>
</feature>
<feature type="compositionally biased region" description="Acidic residues" evidence="1">
    <location>
        <begin position="349"/>
        <end position="364"/>
    </location>
</feature>
<keyword evidence="2" id="KW-1133">Transmembrane helix</keyword>
<feature type="compositionally biased region" description="Polar residues" evidence="1">
    <location>
        <begin position="365"/>
        <end position="379"/>
    </location>
</feature>
<feature type="compositionally biased region" description="Polar residues" evidence="1">
    <location>
        <begin position="158"/>
        <end position="169"/>
    </location>
</feature>
<keyword evidence="2" id="KW-0472">Membrane</keyword>
<reference evidence="3 4" key="1">
    <citation type="submission" date="2019-01" db="EMBL/GenBank/DDBJ databases">
        <title>Genome sequencing of the rare red list fungi Fomitopsis rosea.</title>
        <authorList>
            <person name="Buettner E."/>
            <person name="Kellner H."/>
        </authorList>
    </citation>
    <scope>NUCLEOTIDE SEQUENCE [LARGE SCALE GENOMIC DNA]</scope>
    <source>
        <strain evidence="3 4">DSM 105464</strain>
    </source>
</reference>
<feature type="region of interest" description="Disordered" evidence="1">
    <location>
        <begin position="152"/>
        <end position="182"/>
    </location>
</feature>
<dbReference type="AlphaFoldDB" id="A0A4Y9Z801"/>